<name>A0A087C7K7_9BIFI</name>
<reference evidence="3 4" key="1">
    <citation type="submission" date="2014-03" db="EMBL/GenBank/DDBJ databases">
        <title>Genomics of Bifidobacteria.</title>
        <authorList>
            <person name="Ventura M."/>
            <person name="Milani C."/>
            <person name="Lugli G.A."/>
        </authorList>
    </citation>
    <scope>NUCLEOTIDE SEQUENCE [LARGE SCALE GENOMIC DNA]</scope>
    <source>
        <strain evidence="3 4">DSM 21395</strain>
    </source>
</reference>
<comment type="caution">
    <text evidence="3">The sequence shown here is derived from an EMBL/GenBank/DDBJ whole genome shotgun (WGS) entry which is preliminary data.</text>
</comment>
<dbReference type="Proteomes" id="UP000029082">
    <property type="component" value="Unassembled WGS sequence"/>
</dbReference>
<keyword evidence="4" id="KW-1185">Reference proteome</keyword>
<dbReference type="eggNOG" id="ENOG5030QZQ">
    <property type="taxonomic scope" value="Bacteria"/>
</dbReference>
<evidence type="ECO:0000259" key="1">
    <source>
        <dbReference type="Pfam" id="PF18082"/>
    </source>
</evidence>
<evidence type="ECO:0000313" key="3">
    <source>
        <dbReference type="EMBL" id="KFI79257.1"/>
    </source>
</evidence>
<dbReference type="GeneID" id="93094342"/>
<dbReference type="Pfam" id="PF18164">
    <property type="entry name" value="GNAT_C"/>
    <property type="match status" value="1"/>
</dbReference>
<dbReference type="Pfam" id="PF18082">
    <property type="entry name" value="NAT_N"/>
    <property type="match status" value="1"/>
</dbReference>
<dbReference type="InterPro" id="IPR041273">
    <property type="entry name" value="NAT_N"/>
</dbReference>
<dbReference type="AlphaFoldDB" id="A0A087C7K7"/>
<feature type="domain" description="GNAT-like C-terminal" evidence="2">
    <location>
        <begin position="157"/>
        <end position="303"/>
    </location>
</feature>
<protein>
    <submittedName>
        <fullName evidence="3">Uncharacterized protein</fullName>
    </submittedName>
</protein>
<sequence>MESIATFDHHDDVTLPYRSTDAIGIAKAISMPQEVIDSLVRIRAAHPLEMGDESGANGRTIQRLLAGLTEPATRHRSWRELKTRLGDDPDGFTMLCCMLEAAGRYSLPRYRALHIPDAIFVDTMGAFSRFVDESLARHHRYCFDRDFWTIRQLSLTLFRLGSLEFEFVQDPEHSPSDASGPIIDMHIPSDADLRDEAVNSSLQQWNAFTGQHFPQWHDIAKHCTSWMLSPALDQLLPESSHILAFQRRFRQIGFDADAPDWREWVFDADPAPIAQLPERTSLQRSMKRFILQGGKIGVASGILMNEHVDRDML</sequence>
<evidence type="ECO:0000313" key="4">
    <source>
        <dbReference type="Proteomes" id="UP000029082"/>
    </source>
</evidence>
<accession>A0A087C7K7</accession>
<feature type="domain" description="N-acyltransferase N-terminal" evidence="1">
    <location>
        <begin position="24"/>
        <end position="154"/>
    </location>
</feature>
<dbReference type="EMBL" id="JGZE01000002">
    <property type="protein sequence ID" value="KFI79257.1"/>
    <property type="molecule type" value="Genomic_DNA"/>
</dbReference>
<dbReference type="OrthoDB" id="3229305at2"/>
<dbReference type="STRING" id="1437603.GCA_000771525_01263"/>
<dbReference type="InterPro" id="IPR041644">
    <property type="entry name" value="GNAT_C"/>
</dbReference>
<dbReference type="RefSeq" id="WP_033512295.1">
    <property type="nucleotide sequence ID" value="NZ_JDUO01000004.1"/>
</dbReference>
<organism evidence="3 4">
    <name type="scientific">Bifidobacterium mongoliense DSM 21395</name>
    <dbReference type="NCBI Taxonomy" id="1437603"/>
    <lineage>
        <taxon>Bacteria</taxon>
        <taxon>Bacillati</taxon>
        <taxon>Actinomycetota</taxon>
        <taxon>Actinomycetes</taxon>
        <taxon>Bifidobacteriales</taxon>
        <taxon>Bifidobacteriaceae</taxon>
        <taxon>Bifidobacterium</taxon>
    </lineage>
</organism>
<gene>
    <name evidence="3" type="ORF">BMON_0462</name>
</gene>
<proteinExistence type="predicted"/>
<dbReference type="Gene3D" id="3.40.630.120">
    <property type="match status" value="1"/>
</dbReference>
<evidence type="ECO:0000259" key="2">
    <source>
        <dbReference type="Pfam" id="PF18164"/>
    </source>
</evidence>